<evidence type="ECO:0000256" key="3">
    <source>
        <dbReference type="ARBA" id="ARBA00022729"/>
    </source>
</evidence>
<evidence type="ECO:0000313" key="8">
    <source>
        <dbReference type="EMBL" id="KAG8545433.1"/>
    </source>
</evidence>
<keyword evidence="7" id="KW-0812">Transmembrane</keyword>
<evidence type="ECO:0000256" key="2">
    <source>
        <dbReference type="ARBA" id="ARBA00011016"/>
    </source>
</evidence>
<dbReference type="GO" id="GO:0009986">
    <property type="term" value="C:cell surface"/>
    <property type="evidence" value="ECO:0007669"/>
    <property type="project" value="TreeGrafter"/>
</dbReference>
<evidence type="ECO:0000256" key="4">
    <source>
        <dbReference type="ARBA" id="ARBA00022889"/>
    </source>
</evidence>
<dbReference type="Gene3D" id="1.20.970.40">
    <property type="match status" value="1"/>
</dbReference>
<comment type="subcellular location">
    <subcellularLocation>
        <location evidence="1">Membrane</location>
    </subcellularLocation>
</comment>
<reference evidence="8" key="1">
    <citation type="thesis" date="2020" institute="ProQuest LLC" country="789 East Eisenhower Parkway, Ann Arbor, MI, USA">
        <title>Comparative Genomics and Chromosome Evolution.</title>
        <authorList>
            <person name="Mudd A.B."/>
        </authorList>
    </citation>
    <scope>NUCLEOTIDE SEQUENCE</scope>
    <source>
        <strain evidence="8">237g6f4</strain>
        <tissue evidence="8">Blood</tissue>
    </source>
</reference>
<evidence type="ECO:0000256" key="1">
    <source>
        <dbReference type="ARBA" id="ARBA00004370"/>
    </source>
</evidence>
<evidence type="ECO:0000256" key="5">
    <source>
        <dbReference type="ARBA" id="ARBA00023136"/>
    </source>
</evidence>
<keyword evidence="7" id="KW-1133">Transmembrane helix</keyword>
<sequence length="1424" mass="157666">MVDLVTKIEVIQNETLLISYLSKVGLENITAFLIGFSSVAEKANLTQDQVDTVKKTLLAVELKQLQSRFSTYAEQEWKVLFENHFKVLIQYFNQTLLQLLPINISCASYQAIVKGFSLGFNTLNNATKRDIYNYFIKIYLANRASSGEVACDTVSYDSWLTLNFGKFTIEATYEELSIFNKNLTKLDNAATLTPTNLADFTITADLINNATLTTITINKVKQFRSLIELSEYVVKLQSYVCSNSSSPSDTTLCASSGILQNSNKSAIFLAVSEVLMKYWNSSSQQEWLENFRIIVNMFSLEMTELTISQLPKDITCDTAKGIISSMNSSFGLFTSNIQKAAYQYLLGYHKKNQMDCDKAGDLQLFITTYFEASSALISPGDLISLIPSEKLSTKLNSLEPQDLVYYLQPETNKNVTLWSTILSHYSNISKLGKVWDLLNIKMVESSLFEIVFKIVWPTFVSSSGSIDDSEIYDWFNVRFNSAIKFITLEQLNITTVINANCTFYQALVQTLSRHYGDYSNKTQQDIYNVLKMYLQSGDKPKCYREGNDSWMYDNLNVYLTYCSAGDLMSFSNETMLQQFSVDNKTLNLIKTLTLQEDLKVYYAQLLTTQDPNLPLTIIPQNILCYAIANLNIGNIAGNEALTTLSLLKTCNYSSSATEDINAVSSLLSSLPVITSNDITSLGPLAVGLPTSTILENINGSILVQSISALSSVSGWSVTQASAIVSKIINSKYEITAENLKHLGSLVIGLSSSNISTLNSTNILQLAADSKFTTYMEQAPVTLKQRFVMKIIQGTYIKTIFETVPANLASEIPASNLLISSFNISLINQMKWTPSQAQVFFKTVLTQVTDYSTLSSNILQGFTCGAAHDLNDDQFVSLIKSMTGKSVSLESSQLNCLAKRLTKNGAPTDYSSYPSDVLLYIGPYTEPSVCQDYFTRVGKANINLLAQGSGIALLNSARTCLKIESADTITKANLQILGNLVCDLTDQEIIKSDSFILEALKSCSSFTDLQKQAILQKLTTTYGASSSWTVSTMKQIGSLSSILDSSTFNLINKDVKRQFLPGFLTSMKMKYKTVFTTVLKQLKARSSTRAAADCEELTTDLIAKQRDYIVVTYTATQLDACLSNVTLRDNLDTLGSLAFYDDQLNVLKKKLDTVYPTSLAEEYLIQLGNIAPMYSIQEISRWSITQVDTLAALLNSASWNTNDSKIDALVKQYLSTPNVTFDGTSLTILAPYICGLNETLIGQIPYIVFRKSSQPLDITLCTQSKKDLLFSKMKAAYSSSQKTLSCSNAYYQIMKTVIGGAKSEDIQCFATAYPDMDLSTFTGLNPAEVKMITAENIKDLLGNNFVDLNTISSSAVIQAWLSVNTQVEINKLGLNVTSGVTETMPNGFIVFNPVTQTSGVSSHSFVYLLYLCALTTILNVNVFFL</sequence>
<dbReference type="InterPro" id="IPR026664">
    <property type="entry name" value="Stereocilin-rel"/>
</dbReference>
<comment type="caution">
    <text evidence="8">The sequence shown here is derived from an EMBL/GenBank/DDBJ whole genome shotgun (WGS) entry which is preliminary data.</text>
</comment>
<proteinExistence type="inferred from homology"/>
<evidence type="ECO:0000256" key="7">
    <source>
        <dbReference type="SAM" id="Phobius"/>
    </source>
</evidence>
<dbReference type="Pfam" id="PF06060">
    <property type="entry name" value="Mesothelin"/>
    <property type="match status" value="1"/>
</dbReference>
<evidence type="ECO:0000256" key="6">
    <source>
        <dbReference type="ARBA" id="ARBA00023180"/>
    </source>
</evidence>
<dbReference type="Proteomes" id="UP000824782">
    <property type="component" value="Unassembled WGS sequence"/>
</dbReference>
<name>A0AAV6ZAR8_ENGPU</name>
<gene>
    <name evidence="8" type="ORF">GDO81_020882</name>
</gene>
<accession>A0AAV6ZAR8</accession>
<keyword evidence="4" id="KW-0130">Cell adhesion</keyword>
<dbReference type="GO" id="GO:0007160">
    <property type="term" value="P:cell-matrix adhesion"/>
    <property type="evidence" value="ECO:0007669"/>
    <property type="project" value="TreeGrafter"/>
</dbReference>
<keyword evidence="6" id="KW-0325">Glycoprotein</keyword>
<organism evidence="8 9">
    <name type="scientific">Engystomops pustulosus</name>
    <name type="common">Tungara frog</name>
    <name type="synonym">Physalaemus pustulosus</name>
    <dbReference type="NCBI Taxonomy" id="76066"/>
    <lineage>
        <taxon>Eukaryota</taxon>
        <taxon>Metazoa</taxon>
        <taxon>Chordata</taxon>
        <taxon>Craniata</taxon>
        <taxon>Vertebrata</taxon>
        <taxon>Euteleostomi</taxon>
        <taxon>Amphibia</taxon>
        <taxon>Batrachia</taxon>
        <taxon>Anura</taxon>
        <taxon>Neobatrachia</taxon>
        <taxon>Hyloidea</taxon>
        <taxon>Leptodactylidae</taxon>
        <taxon>Leiuperinae</taxon>
        <taxon>Engystomops</taxon>
    </lineage>
</organism>
<comment type="similarity">
    <text evidence="2">Belongs to the mesothelin family.</text>
</comment>
<evidence type="ECO:0008006" key="10">
    <source>
        <dbReference type="Google" id="ProtNLM"/>
    </source>
</evidence>
<dbReference type="PANTHER" id="PTHR23412:SF20">
    <property type="match status" value="1"/>
</dbReference>
<dbReference type="InterPro" id="IPR010335">
    <property type="entry name" value="Mesothelin"/>
</dbReference>
<dbReference type="PANTHER" id="PTHR23412">
    <property type="entry name" value="STEREOCILIN RELATED"/>
    <property type="match status" value="1"/>
</dbReference>
<protein>
    <recommendedName>
        <fullName evidence="10">Mesothelin-like protein</fullName>
    </recommendedName>
</protein>
<dbReference type="EMBL" id="WNYA01001621">
    <property type="protein sequence ID" value="KAG8545433.1"/>
    <property type="molecule type" value="Genomic_DNA"/>
</dbReference>
<keyword evidence="9" id="KW-1185">Reference proteome</keyword>
<dbReference type="GO" id="GO:0016020">
    <property type="term" value="C:membrane"/>
    <property type="evidence" value="ECO:0007669"/>
    <property type="project" value="UniProtKB-SubCell"/>
</dbReference>
<evidence type="ECO:0000313" key="9">
    <source>
        <dbReference type="Proteomes" id="UP000824782"/>
    </source>
</evidence>
<keyword evidence="5 7" id="KW-0472">Membrane</keyword>
<feature type="transmembrane region" description="Helical" evidence="7">
    <location>
        <begin position="1404"/>
        <end position="1423"/>
    </location>
</feature>
<keyword evidence="3" id="KW-0732">Signal</keyword>